<sequence>NAWKQLRTLADISRTPTYRYDDFWLENMILARYYHNKSRKEPQKSARKKASKNKSDKGSKATKRQKKVSAYMTMNSNKATLPRLHHRLNKNQYQVGN</sequence>
<evidence type="ECO:0000313" key="2">
    <source>
        <dbReference type="EMBL" id="OBZ65644.1"/>
    </source>
</evidence>
<dbReference type="Proteomes" id="UP000093000">
    <property type="component" value="Unassembled WGS sequence"/>
</dbReference>
<name>A0A1C7LS84_9FUNG</name>
<comment type="caution">
    <text evidence="2">The sequence shown here is derived from an EMBL/GenBank/DDBJ whole genome shotgun (WGS) entry which is preliminary data.</text>
</comment>
<evidence type="ECO:0000313" key="3">
    <source>
        <dbReference type="Proteomes" id="UP000093000"/>
    </source>
</evidence>
<reference evidence="2 3" key="1">
    <citation type="submission" date="2016-03" db="EMBL/GenBank/DDBJ databases">
        <title>Choanephora cucurbitarum.</title>
        <authorList>
            <person name="Min B."/>
            <person name="Park H."/>
            <person name="Park J.-H."/>
            <person name="Shin H.-D."/>
            <person name="Choi I.-G."/>
        </authorList>
    </citation>
    <scope>NUCLEOTIDE SEQUENCE [LARGE SCALE GENOMIC DNA]</scope>
    <source>
        <strain evidence="2 3">KUS-F28377</strain>
    </source>
</reference>
<keyword evidence="3" id="KW-1185">Reference proteome</keyword>
<evidence type="ECO:0000256" key="1">
    <source>
        <dbReference type="SAM" id="MobiDB-lite"/>
    </source>
</evidence>
<dbReference type="InParanoid" id="A0A1C7LS84"/>
<organism evidence="2 3">
    <name type="scientific">Choanephora cucurbitarum</name>
    <dbReference type="NCBI Taxonomy" id="101091"/>
    <lineage>
        <taxon>Eukaryota</taxon>
        <taxon>Fungi</taxon>
        <taxon>Fungi incertae sedis</taxon>
        <taxon>Mucoromycota</taxon>
        <taxon>Mucoromycotina</taxon>
        <taxon>Mucoromycetes</taxon>
        <taxon>Mucorales</taxon>
        <taxon>Mucorineae</taxon>
        <taxon>Choanephoraceae</taxon>
        <taxon>Choanephoroideae</taxon>
        <taxon>Choanephora</taxon>
    </lineage>
</organism>
<dbReference type="AlphaFoldDB" id="A0A1C7LS84"/>
<protein>
    <submittedName>
        <fullName evidence="2">Uncharacterized protein</fullName>
    </submittedName>
</protein>
<accession>A0A1C7LS84</accession>
<gene>
    <name evidence="2" type="ORF">A0J61_11928</name>
</gene>
<dbReference type="EMBL" id="LUGH01002710">
    <property type="protein sequence ID" value="OBZ65644.1"/>
    <property type="molecule type" value="Genomic_DNA"/>
</dbReference>
<feature type="region of interest" description="Disordered" evidence="1">
    <location>
        <begin position="35"/>
        <end position="97"/>
    </location>
</feature>
<feature type="non-terminal residue" evidence="2">
    <location>
        <position position="1"/>
    </location>
</feature>
<proteinExistence type="predicted"/>